<feature type="region of interest" description="Disordered" evidence="1">
    <location>
        <begin position="37"/>
        <end position="63"/>
    </location>
</feature>
<dbReference type="EMBL" id="CABFNS010000514">
    <property type="protein sequence ID" value="VUC22115.1"/>
    <property type="molecule type" value="Genomic_DNA"/>
</dbReference>
<reference evidence="2 3" key="1">
    <citation type="submission" date="2019-06" db="EMBL/GenBank/DDBJ databases">
        <authorList>
            <person name="Broberg M."/>
        </authorList>
    </citation>
    <scope>NUCLEOTIDE SEQUENCE [LARGE SCALE GENOMIC DNA]</scope>
</reference>
<sequence>AAGRPPLAGLLRLLADPDLGHSGMWIEGRFHHAGWDQFKDDTSRGVEEDGSRRDGRDERDLVHHQEQVVEVDWRRVLESAAEMQAADLKTSG</sequence>
<organism evidence="2 3">
    <name type="scientific">Bionectria ochroleuca</name>
    <name type="common">Gliocladium roseum</name>
    <dbReference type="NCBI Taxonomy" id="29856"/>
    <lineage>
        <taxon>Eukaryota</taxon>
        <taxon>Fungi</taxon>
        <taxon>Dikarya</taxon>
        <taxon>Ascomycota</taxon>
        <taxon>Pezizomycotina</taxon>
        <taxon>Sordariomycetes</taxon>
        <taxon>Hypocreomycetidae</taxon>
        <taxon>Hypocreales</taxon>
        <taxon>Bionectriaceae</taxon>
        <taxon>Clonostachys</taxon>
    </lineage>
</organism>
<proteinExistence type="predicted"/>
<comment type="caution">
    <text evidence="2">The sequence shown here is derived from an EMBL/GenBank/DDBJ whole genome shotgun (WGS) entry which is preliminary data.</text>
</comment>
<dbReference type="Proteomes" id="UP000766486">
    <property type="component" value="Unassembled WGS sequence"/>
</dbReference>
<feature type="non-terminal residue" evidence="2">
    <location>
        <position position="1"/>
    </location>
</feature>
<protein>
    <submittedName>
        <fullName evidence="2">Uncharacterized protein</fullName>
    </submittedName>
</protein>
<evidence type="ECO:0000313" key="3">
    <source>
        <dbReference type="Proteomes" id="UP000766486"/>
    </source>
</evidence>
<name>A0ABY6TTY6_BIOOC</name>
<evidence type="ECO:0000256" key="1">
    <source>
        <dbReference type="SAM" id="MobiDB-lite"/>
    </source>
</evidence>
<keyword evidence="3" id="KW-1185">Reference proteome</keyword>
<evidence type="ECO:0000313" key="2">
    <source>
        <dbReference type="EMBL" id="VUC22115.1"/>
    </source>
</evidence>
<gene>
    <name evidence="2" type="ORF">CLO192961_LOCUS74613</name>
</gene>
<accession>A0ABY6TTY6</accession>